<accession>M7N2N0</accession>
<evidence type="ECO:0000256" key="2">
    <source>
        <dbReference type="ARBA" id="ARBA00022598"/>
    </source>
</evidence>
<evidence type="ECO:0000259" key="3">
    <source>
        <dbReference type="Pfam" id="PF00501"/>
    </source>
</evidence>
<dbReference type="GO" id="GO:0031956">
    <property type="term" value="F:medium-chain fatty acid-CoA ligase activity"/>
    <property type="evidence" value="ECO:0007669"/>
    <property type="project" value="TreeGrafter"/>
</dbReference>
<gene>
    <name evidence="4" type="primary">menE</name>
    <name evidence="4" type="ORF">ADICEAN_01901</name>
</gene>
<dbReference type="Gene3D" id="3.40.50.12780">
    <property type="entry name" value="N-terminal domain of ligase-like"/>
    <property type="match status" value="1"/>
</dbReference>
<comment type="similarity">
    <text evidence="1">Belongs to the ATP-dependent AMP-binding enzyme family.</text>
</comment>
<dbReference type="PANTHER" id="PTHR43201:SF5">
    <property type="entry name" value="MEDIUM-CHAIN ACYL-COA LIGASE ACSF2, MITOCHONDRIAL"/>
    <property type="match status" value="1"/>
</dbReference>
<proteinExistence type="inferred from homology"/>
<keyword evidence="2 4" id="KW-0436">Ligase</keyword>
<dbReference type="InterPro" id="IPR000873">
    <property type="entry name" value="AMP-dep_synth/lig_dom"/>
</dbReference>
<dbReference type="STRING" id="1279009.ADICEAN_01901"/>
<dbReference type="GO" id="GO:0006631">
    <property type="term" value="P:fatty acid metabolic process"/>
    <property type="evidence" value="ECO:0007669"/>
    <property type="project" value="TreeGrafter"/>
</dbReference>
<dbReference type="SUPFAM" id="SSF56801">
    <property type="entry name" value="Acetyl-CoA synthetase-like"/>
    <property type="match status" value="1"/>
</dbReference>
<sequence length="361" mass="39326">MPFRLHIRTTSYSASGLLQLDPATLTLPHEQEAAGFARQWLQGEEQFTVQTSGSTGAPKPIALSRVHMQASARLTLEALGLDSGDPALLCMNPAYIGGKMMVVRAIEGALPLYLLPPSANPFPELLALGVQPLFTALVPLQLQAILADAQSLRLLQDMKAVIIGGAPVSPALEEALQQVKAPLYSTYGMTETVSHIALRRLNGPQRQEYFVALPQIGLETDERGCLRISGPVTPKPVQTNDVVELLDSRRFRWLGRADNIINSGGIKVQAERVEAETQRCLASLGLSRRLLAGPLPDEQLGQKVALLLEGDRLESSVEKGLLRCLSNALPPYWAPKQILYVARLVESANGKIMRHASWQQL</sequence>
<feature type="domain" description="AMP-dependent synthetase/ligase" evidence="3">
    <location>
        <begin position="51"/>
        <end position="206"/>
    </location>
</feature>
<evidence type="ECO:0000313" key="5">
    <source>
        <dbReference type="Proteomes" id="UP000011910"/>
    </source>
</evidence>
<dbReference type="Gene3D" id="3.30.300.30">
    <property type="match status" value="1"/>
</dbReference>
<dbReference type="InterPro" id="IPR042099">
    <property type="entry name" value="ANL_N_sf"/>
</dbReference>
<dbReference type="PANTHER" id="PTHR43201">
    <property type="entry name" value="ACYL-COA SYNTHETASE"/>
    <property type="match status" value="1"/>
</dbReference>
<dbReference type="InterPro" id="IPR045851">
    <property type="entry name" value="AMP-bd_C_sf"/>
</dbReference>
<comment type="caution">
    <text evidence="4">The sequence shown here is derived from an EMBL/GenBank/DDBJ whole genome shotgun (WGS) entry which is preliminary data.</text>
</comment>
<dbReference type="Pfam" id="PF00501">
    <property type="entry name" value="AMP-binding"/>
    <property type="match status" value="1"/>
</dbReference>
<dbReference type="AlphaFoldDB" id="M7N2N0"/>
<name>M7N2N0_9BACT</name>
<organism evidence="4 5">
    <name type="scientific">Cesiribacter andamanensis AMV16</name>
    <dbReference type="NCBI Taxonomy" id="1279009"/>
    <lineage>
        <taxon>Bacteria</taxon>
        <taxon>Pseudomonadati</taxon>
        <taxon>Bacteroidota</taxon>
        <taxon>Cytophagia</taxon>
        <taxon>Cytophagales</taxon>
        <taxon>Cesiribacteraceae</taxon>
        <taxon>Cesiribacter</taxon>
    </lineage>
</organism>
<dbReference type="EC" id="6.2.1.26" evidence="4"/>
<evidence type="ECO:0000313" key="4">
    <source>
        <dbReference type="EMBL" id="EMR02928.1"/>
    </source>
</evidence>
<dbReference type="GO" id="GO:0008756">
    <property type="term" value="F:o-succinylbenzoate-CoA ligase activity"/>
    <property type="evidence" value="ECO:0007669"/>
    <property type="project" value="UniProtKB-EC"/>
</dbReference>
<dbReference type="Proteomes" id="UP000011910">
    <property type="component" value="Unassembled WGS sequence"/>
</dbReference>
<reference evidence="4 5" key="1">
    <citation type="journal article" date="2013" name="Genome Announc.">
        <title>Draft Genome Sequence of Cesiribacter andamanensis Strain AMV16T, Isolated from a Soil Sample from a Mud Volcano in the Andaman Islands, India.</title>
        <authorList>
            <person name="Shivaji S."/>
            <person name="Ara S."/>
            <person name="Begum Z."/>
            <person name="Srinivas T.N."/>
            <person name="Singh A."/>
            <person name="Kumar Pinnaka A."/>
        </authorList>
    </citation>
    <scope>NUCLEOTIDE SEQUENCE [LARGE SCALE GENOMIC DNA]</scope>
    <source>
        <strain evidence="4 5">AMV16</strain>
    </source>
</reference>
<evidence type="ECO:0000256" key="1">
    <source>
        <dbReference type="ARBA" id="ARBA00006432"/>
    </source>
</evidence>
<dbReference type="EMBL" id="AODQ01000040">
    <property type="protein sequence ID" value="EMR02928.1"/>
    <property type="molecule type" value="Genomic_DNA"/>
</dbReference>
<dbReference type="eggNOG" id="COG0318">
    <property type="taxonomic scope" value="Bacteria"/>
</dbReference>
<dbReference type="PATRIC" id="fig|1279009.4.peg.1932"/>
<keyword evidence="5" id="KW-1185">Reference proteome</keyword>
<dbReference type="RefSeq" id="WP_009195297.1">
    <property type="nucleotide sequence ID" value="NZ_AODQ01000040.1"/>
</dbReference>
<dbReference type="OrthoDB" id="8870348at2"/>
<protein>
    <submittedName>
        <fullName evidence="4">2-succinylbenzoate--CoA ligase</fullName>
        <ecNumber evidence="4">6.2.1.26</ecNumber>
    </submittedName>
</protein>